<dbReference type="GO" id="GO:0030136">
    <property type="term" value="C:clathrin-coated vesicle"/>
    <property type="evidence" value="ECO:0000318"/>
    <property type="project" value="GO_Central"/>
</dbReference>
<keyword evidence="6" id="KW-0472">Membrane</keyword>
<dbReference type="GO" id="GO:0005794">
    <property type="term" value="C:Golgi apparatus"/>
    <property type="evidence" value="ECO:0007669"/>
    <property type="project" value="UniProtKB-SubCell"/>
</dbReference>
<gene>
    <name evidence="10" type="ORF">MIMGU_mgv11b019858mg</name>
</gene>
<evidence type="ECO:0000313" key="10">
    <source>
        <dbReference type="EMBL" id="EYU30962.1"/>
    </source>
</evidence>
<dbReference type="GO" id="GO:0048268">
    <property type="term" value="P:clathrin coat assembly"/>
    <property type="evidence" value="ECO:0007669"/>
    <property type="project" value="InterPro"/>
</dbReference>
<dbReference type="SMART" id="SM00273">
    <property type="entry name" value="ENTH"/>
    <property type="match status" value="1"/>
</dbReference>
<evidence type="ECO:0000259" key="9">
    <source>
        <dbReference type="PROSITE" id="PS50942"/>
    </source>
</evidence>
<evidence type="ECO:0000256" key="1">
    <source>
        <dbReference type="ARBA" id="ARBA00004132"/>
    </source>
</evidence>
<dbReference type="GO" id="GO:0005546">
    <property type="term" value="F:phosphatidylinositol-4,5-bisphosphate binding"/>
    <property type="evidence" value="ECO:0000318"/>
    <property type="project" value="GO_Central"/>
</dbReference>
<evidence type="ECO:0000313" key="11">
    <source>
        <dbReference type="Proteomes" id="UP000030748"/>
    </source>
</evidence>
<evidence type="ECO:0000256" key="2">
    <source>
        <dbReference type="ARBA" id="ARBA00004555"/>
    </source>
</evidence>
<dbReference type="PANTHER" id="PTHR22951">
    <property type="entry name" value="CLATHRIN ASSEMBLY PROTEIN"/>
    <property type="match status" value="1"/>
</dbReference>
<dbReference type="GO" id="GO:0000149">
    <property type="term" value="F:SNARE binding"/>
    <property type="evidence" value="ECO:0000318"/>
    <property type="project" value="GO_Central"/>
</dbReference>
<dbReference type="InterPro" id="IPR045192">
    <property type="entry name" value="AP180-like"/>
</dbReference>
<proteinExistence type="predicted"/>
<dbReference type="Pfam" id="PF07651">
    <property type="entry name" value="ANTH"/>
    <property type="match status" value="1"/>
</dbReference>
<accession>A0A022QQL4</accession>
<keyword evidence="8" id="KW-0968">Cytoplasmic vesicle</keyword>
<evidence type="ECO:0000256" key="6">
    <source>
        <dbReference type="ARBA" id="ARBA00023136"/>
    </source>
</evidence>
<dbReference type="GO" id="GO:0032050">
    <property type="term" value="F:clathrin heavy chain binding"/>
    <property type="evidence" value="ECO:0000318"/>
    <property type="project" value="GO_Central"/>
</dbReference>
<dbReference type="AlphaFoldDB" id="A0A022QQL4"/>
<dbReference type="STRING" id="4155.A0A022QQL4"/>
<dbReference type="Proteomes" id="UP000030748">
    <property type="component" value="Unassembled WGS sequence"/>
</dbReference>
<protein>
    <recommendedName>
        <fullName evidence="9">ENTH domain-containing protein</fullName>
    </recommendedName>
</protein>
<evidence type="ECO:0000256" key="7">
    <source>
        <dbReference type="ARBA" id="ARBA00023176"/>
    </source>
</evidence>
<dbReference type="GO" id="GO:0005905">
    <property type="term" value="C:clathrin-coated pit"/>
    <property type="evidence" value="ECO:0000318"/>
    <property type="project" value="GO_Central"/>
</dbReference>
<dbReference type="eggNOG" id="KOG0251">
    <property type="taxonomic scope" value="Eukaryota"/>
</dbReference>
<evidence type="ECO:0000256" key="5">
    <source>
        <dbReference type="ARBA" id="ARBA00023034"/>
    </source>
</evidence>
<dbReference type="PROSITE" id="PS50942">
    <property type="entry name" value="ENTH"/>
    <property type="match status" value="1"/>
</dbReference>
<dbReference type="CDD" id="cd16987">
    <property type="entry name" value="ANTH_N_AP180_plant"/>
    <property type="match status" value="1"/>
</dbReference>
<evidence type="ECO:0000256" key="4">
    <source>
        <dbReference type="ARBA" id="ARBA00022583"/>
    </source>
</evidence>
<dbReference type="InterPro" id="IPR011417">
    <property type="entry name" value="ANTH_dom"/>
</dbReference>
<name>A0A022QQL4_ERYGU</name>
<dbReference type="GO" id="GO:0072583">
    <property type="term" value="P:clathrin-dependent endocytosis"/>
    <property type="evidence" value="ECO:0000318"/>
    <property type="project" value="GO_Central"/>
</dbReference>
<evidence type="ECO:0000256" key="8">
    <source>
        <dbReference type="ARBA" id="ARBA00023329"/>
    </source>
</evidence>
<dbReference type="PANTHER" id="PTHR22951:SF76">
    <property type="entry name" value="OS09G0468150 PROTEIN"/>
    <property type="match status" value="1"/>
</dbReference>
<organism evidence="10 11">
    <name type="scientific">Erythranthe guttata</name>
    <name type="common">Yellow monkey flower</name>
    <name type="synonym">Mimulus guttatus</name>
    <dbReference type="NCBI Taxonomy" id="4155"/>
    <lineage>
        <taxon>Eukaryota</taxon>
        <taxon>Viridiplantae</taxon>
        <taxon>Streptophyta</taxon>
        <taxon>Embryophyta</taxon>
        <taxon>Tracheophyta</taxon>
        <taxon>Spermatophyta</taxon>
        <taxon>Magnoliopsida</taxon>
        <taxon>eudicotyledons</taxon>
        <taxon>Gunneridae</taxon>
        <taxon>Pentapetalae</taxon>
        <taxon>asterids</taxon>
        <taxon>lamiids</taxon>
        <taxon>Lamiales</taxon>
        <taxon>Phrymaceae</taxon>
        <taxon>Erythranthe</taxon>
    </lineage>
</organism>
<dbReference type="InterPro" id="IPR048050">
    <property type="entry name" value="ANTH_N_plant"/>
</dbReference>
<keyword evidence="11" id="KW-1185">Reference proteome</keyword>
<comment type="subcellular location">
    <subcellularLocation>
        <location evidence="1">Cytoplasmic vesicle</location>
        <location evidence="1">Clathrin-coated vesicle</location>
    </subcellularLocation>
    <subcellularLocation>
        <location evidence="2">Golgi apparatus</location>
    </subcellularLocation>
    <subcellularLocation>
        <location evidence="3">Membrane</location>
        <location evidence="3">Clathrin-coated pit</location>
    </subcellularLocation>
</comment>
<keyword evidence="4" id="KW-0254">Endocytosis</keyword>
<dbReference type="SUPFAM" id="SSF48464">
    <property type="entry name" value="ENTH/VHS domain"/>
    <property type="match status" value="1"/>
</dbReference>
<dbReference type="Gene3D" id="1.25.40.90">
    <property type="match status" value="1"/>
</dbReference>
<reference evidence="10 11" key="1">
    <citation type="journal article" date="2013" name="Proc. Natl. Acad. Sci. U.S.A.">
        <title>Fine-scale variation in meiotic recombination in Mimulus inferred from population shotgun sequencing.</title>
        <authorList>
            <person name="Hellsten U."/>
            <person name="Wright K.M."/>
            <person name="Jenkins J."/>
            <person name="Shu S."/>
            <person name="Yuan Y."/>
            <person name="Wessler S.R."/>
            <person name="Schmutz J."/>
            <person name="Willis J.H."/>
            <person name="Rokhsar D.S."/>
        </authorList>
    </citation>
    <scope>NUCLEOTIDE SEQUENCE [LARGE SCALE GENOMIC DNA]</scope>
    <source>
        <strain evidence="11">cv. DUN x IM62</strain>
    </source>
</reference>
<dbReference type="GO" id="GO:0005545">
    <property type="term" value="F:1-phosphatidylinositol binding"/>
    <property type="evidence" value="ECO:0000318"/>
    <property type="project" value="GO_Central"/>
</dbReference>
<evidence type="ECO:0000256" key="3">
    <source>
        <dbReference type="ARBA" id="ARBA00004600"/>
    </source>
</evidence>
<dbReference type="InterPro" id="IPR008942">
    <property type="entry name" value="ENTH_VHS"/>
</dbReference>
<feature type="domain" description="ENTH" evidence="9">
    <location>
        <begin position="25"/>
        <end position="155"/>
    </location>
</feature>
<dbReference type="InterPro" id="IPR013809">
    <property type="entry name" value="ENTH"/>
</dbReference>
<dbReference type="GO" id="GO:0006900">
    <property type="term" value="P:vesicle budding from membrane"/>
    <property type="evidence" value="ECO:0000318"/>
    <property type="project" value="GO_Central"/>
</dbReference>
<keyword evidence="5" id="KW-0333">Golgi apparatus</keyword>
<sequence>MGKILRDFLGLIKDKASISKAALLSSNPNALSIRLAVLRATTHTPAAPPEDAALTAVLLLGETSRSTASPIITALMDRLRRTGNCVVALKCLLVVHHIIRRGPFILQDQLSIFPAGGGHNHLKLSDFRDGATAATVLGYFLCSSSSCAAAVKENQERRISSFLNVDLVKDLDSLVVLVEEICRGPQLIDGDSLVNEIVGLLSGDYLSSVNEILVRLSEFNERLSYLSFGDSVELVCALKRLQDCRERLTVLYVVNKPSVEMMWGLVEELKGKIGMLKVYKSGPKLLSWGKASESTRYGERVLGTFDPVKCQSGRF</sequence>
<dbReference type="EMBL" id="KI631018">
    <property type="protein sequence ID" value="EYU30962.1"/>
    <property type="molecule type" value="Genomic_DNA"/>
</dbReference>
<keyword evidence="7" id="KW-0168">Coated pit</keyword>